<dbReference type="InterPro" id="IPR041679">
    <property type="entry name" value="DNA2/NAM7-like_C"/>
</dbReference>
<dbReference type="OrthoDB" id="9757917at2"/>
<dbReference type="GO" id="GO:0043139">
    <property type="term" value="F:5'-3' DNA helicase activity"/>
    <property type="evidence" value="ECO:0007669"/>
    <property type="project" value="TreeGrafter"/>
</dbReference>
<dbReference type="PANTHER" id="PTHR43788:SF8">
    <property type="entry name" value="DNA-BINDING PROTEIN SMUBP-2"/>
    <property type="match status" value="1"/>
</dbReference>
<feature type="domain" description="YprB ribonuclease H-like" evidence="6">
    <location>
        <begin position="318"/>
        <end position="509"/>
    </location>
</feature>
<dbReference type="InterPro" id="IPR019993">
    <property type="entry name" value="RecB_nuclease_TM0106_put"/>
</dbReference>
<organism evidence="7 8">
    <name type="scientific">Diaminobutyricimonas aerilata</name>
    <dbReference type="NCBI Taxonomy" id="1162967"/>
    <lineage>
        <taxon>Bacteria</taxon>
        <taxon>Bacillati</taxon>
        <taxon>Actinomycetota</taxon>
        <taxon>Actinomycetes</taxon>
        <taxon>Micrococcales</taxon>
        <taxon>Microbacteriaceae</taxon>
        <taxon>Diaminobutyricimonas</taxon>
    </lineage>
</organism>
<gene>
    <name evidence="7" type="ORF">CLV46_2162</name>
</gene>
<keyword evidence="2" id="KW-0378">Hydrolase</keyword>
<evidence type="ECO:0000313" key="8">
    <source>
        <dbReference type="Proteomes" id="UP000228758"/>
    </source>
</evidence>
<reference evidence="7 8" key="1">
    <citation type="submission" date="2017-11" db="EMBL/GenBank/DDBJ databases">
        <title>Genomic Encyclopedia of Archaeal and Bacterial Type Strains, Phase II (KMG-II): From Individual Species to Whole Genera.</title>
        <authorList>
            <person name="Goeker M."/>
        </authorList>
    </citation>
    <scope>NUCLEOTIDE SEQUENCE [LARGE SCALE GENOMIC DNA]</scope>
    <source>
        <strain evidence="7 8">DSM 27393</strain>
    </source>
</reference>
<sequence>MYLLDGRLVYSASDLKAASECEFAMLRTLDAKLGRIDPVVEEVDTMLERAARLGDAHELRQLAAYRREFGVAEGLAGPGVVEIDRPDRDRASVQAAAERTLEALRGRADVVFQGTFFDGSFVGYADFLVREGERIEVYDTKLARSARVTALMQLAAYAEQLQRAGIPVGRDVHLLLGDGTRSTHRLDDIAPVFALRRDRLLAMLDERMSAEAPVDWHDPRYARCGRCAWCEAEVDAHRDPLLIGGIRRTQRDRLVTAGIDTIEAVAALDGPVDGIPEATLANLREQARLQIEPGDGLRYRVVDARSLEVIPAPDAGDIFFDFEGDPLYSEELGGRVQWNLDYLFGVVEGDTGEFRPFWAHDFAQERVALIAFLDYVAERRERYPDMHIFHYADYERAHLQSLCARHGVGEAVLDTLLRENVFVDLYPIVKRAVRVASRSYSLKKLEPLYMGDELRTSDVQTGGQSVDAYVEYTRLRDNGDAEAAARQLADIADYNHYDCRSTRGLRDWLLERAAENGVPSLGAIELPEEGRDEAPNPARDRLRELAGDPLDPDRDDDSSALALAAAALDFHRRERKTFWWEHFNRLLAPVEDWQDSRDVLVVERTEVVREWAPDPRAMKRTLRLHGRLAPGSRLREEGCTLVYERPGPFTVRGAERGVRPSNMSARIVEVIDENTVLVTETLPRDVEEYPHLPFAIAPGRPIPHNNQESAIAEWADRILAERAAEPPRWPHDAATDLLRRVTPRGEGIVPVVDGDRIDAIVESLLRLEDSYLAVQGPPGTGKTHVGSRVIARLVRDHGWRVGIVAQSHQVIEHMLDCVLDAGVPQPLVGKKVKRQDRDRVRSGELSVRFTAVGDDEVLEFTGERPQGYVLGGTAWDFANAARVPRRSLDLLVIDEAGQFSLADTIAVASGARRLLLLGDPQQLPQVSQGLHPEPVDRSALGWVAAGNEVLPADRGYFLAESWRMHPAVAARVSDLSYDGKLRARDERTAARLLGGVAPGVHPVRVDHVGNATSSEEEAAAVVAIVRDLLGRPWTAPDQHSDGDPLGVEDLIVVAPYNAHVDLVQARLEEAGIDGVRVGTVDRFQGQEAVVAIVTLAASSAADVPRGISFLLLPNRLNVAVSRAQWAAFVVHSPALSDHLPRTPQALAQLSGFLRLTEPVEAVPHLHA</sequence>
<keyword evidence="4" id="KW-0067">ATP-binding</keyword>
<protein>
    <recommendedName>
        <fullName evidence="9">AAA+ ATPase domain-containing protein</fullName>
    </recommendedName>
</protein>
<keyword evidence="1" id="KW-0547">Nucleotide-binding</keyword>
<comment type="caution">
    <text evidence="7">The sequence shown here is derived from an EMBL/GenBank/DDBJ whole genome shotgun (WGS) entry which is preliminary data.</text>
</comment>
<dbReference type="Gene3D" id="3.40.50.300">
    <property type="entry name" value="P-loop containing nucleotide triphosphate hydrolases"/>
    <property type="match status" value="2"/>
</dbReference>
<dbReference type="GO" id="GO:0005524">
    <property type="term" value="F:ATP binding"/>
    <property type="evidence" value="ECO:0007669"/>
    <property type="project" value="UniProtKB-KW"/>
</dbReference>
<evidence type="ECO:0000313" key="7">
    <source>
        <dbReference type="EMBL" id="PJJ72590.1"/>
    </source>
</evidence>
<name>A0A2M9CL20_9MICO</name>
<keyword evidence="8" id="KW-1185">Reference proteome</keyword>
<proteinExistence type="predicted"/>
<keyword evidence="3" id="KW-0347">Helicase</keyword>
<dbReference type="AlphaFoldDB" id="A0A2M9CL20"/>
<dbReference type="SUPFAM" id="SSF52540">
    <property type="entry name" value="P-loop containing nucleoside triphosphate hydrolases"/>
    <property type="match status" value="1"/>
</dbReference>
<evidence type="ECO:0000259" key="5">
    <source>
        <dbReference type="Pfam" id="PF13087"/>
    </source>
</evidence>
<dbReference type="GO" id="GO:0016787">
    <property type="term" value="F:hydrolase activity"/>
    <property type="evidence" value="ECO:0007669"/>
    <property type="project" value="UniProtKB-KW"/>
</dbReference>
<dbReference type="CDD" id="cd18808">
    <property type="entry name" value="SF1_C_Upf1"/>
    <property type="match status" value="1"/>
</dbReference>
<dbReference type="InterPro" id="IPR050534">
    <property type="entry name" value="Coronavir_polyprotein_1ab"/>
</dbReference>
<dbReference type="NCBIfam" id="TIGR03491">
    <property type="entry name" value="TM0106 family RecB-like putative nuclease"/>
    <property type="match status" value="1"/>
</dbReference>
<dbReference type="EMBL" id="PGFF01000001">
    <property type="protein sequence ID" value="PJJ72590.1"/>
    <property type="molecule type" value="Genomic_DNA"/>
</dbReference>
<evidence type="ECO:0000256" key="1">
    <source>
        <dbReference type="ARBA" id="ARBA00022741"/>
    </source>
</evidence>
<dbReference type="SUPFAM" id="SSF53098">
    <property type="entry name" value="Ribonuclease H-like"/>
    <property type="match status" value="1"/>
</dbReference>
<evidence type="ECO:0000256" key="4">
    <source>
        <dbReference type="ARBA" id="ARBA00022840"/>
    </source>
</evidence>
<evidence type="ECO:0000256" key="2">
    <source>
        <dbReference type="ARBA" id="ARBA00022801"/>
    </source>
</evidence>
<dbReference type="InterPro" id="IPR027417">
    <property type="entry name" value="P-loop_NTPase"/>
</dbReference>
<dbReference type="Pfam" id="PF13482">
    <property type="entry name" value="RNase_H_2"/>
    <property type="match status" value="1"/>
</dbReference>
<dbReference type="InterPro" id="IPR012337">
    <property type="entry name" value="RNaseH-like_sf"/>
</dbReference>
<dbReference type="Pfam" id="PF13604">
    <property type="entry name" value="AAA_30"/>
    <property type="match status" value="1"/>
</dbReference>
<dbReference type="PANTHER" id="PTHR43788">
    <property type="entry name" value="DNA2/NAM7 HELICASE FAMILY MEMBER"/>
    <property type="match status" value="1"/>
</dbReference>
<dbReference type="RefSeq" id="WP_100364762.1">
    <property type="nucleotide sequence ID" value="NZ_PGFF01000001.1"/>
</dbReference>
<accession>A0A2M9CL20</accession>
<dbReference type="InterPro" id="IPR047187">
    <property type="entry name" value="SF1_C_Upf1"/>
</dbReference>
<dbReference type="Proteomes" id="UP000228758">
    <property type="component" value="Unassembled WGS sequence"/>
</dbReference>
<dbReference type="InterPro" id="IPR038720">
    <property type="entry name" value="YprB_RNase_H-like_dom"/>
</dbReference>
<feature type="domain" description="DNA2/NAM7 helicase-like C-terminal" evidence="5">
    <location>
        <begin position="956"/>
        <end position="1130"/>
    </location>
</feature>
<dbReference type="CDD" id="cd17934">
    <property type="entry name" value="DEXXQc_Upf1-like"/>
    <property type="match status" value="1"/>
</dbReference>
<evidence type="ECO:0000256" key="3">
    <source>
        <dbReference type="ARBA" id="ARBA00022806"/>
    </source>
</evidence>
<dbReference type="Pfam" id="PF13087">
    <property type="entry name" value="AAA_12"/>
    <property type="match status" value="1"/>
</dbReference>
<evidence type="ECO:0008006" key="9">
    <source>
        <dbReference type="Google" id="ProtNLM"/>
    </source>
</evidence>
<evidence type="ECO:0000259" key="6">
    <source>
        <dbReference type="Pfam" id="PF13482"/>
    </source>
</evidence>